<evidence type="ECO:0000313" key="4">
    <source>
        <dbReference type="Proteomes" id="UP000002941"/>
    </source>
</evidence>
<feature type="transmembrane region" description="Helical" evidence="2">
    <location>
        <begin position="102"/>
        <end position="122"/>
    </location>
</feature>
<dbReference type="RefSeq" id="WP_008729939.1">
    <property type="nucleotide sequence ID" value="NZ_AKFT01000031.1"/>
</dbReference>
<evidence type="ECO:0000313" key="3">
    <source>
        <dbReference type="EMBL" id="EJF47130.1"/>
    </source>
</evidence>
<keyword evidence="2" id="KW-1133">Transmembrane helix</keyword>
<proteinExistence type="predicted"/>
<evidence type="ECO:0000256" key="1">
    <source>
        <dbReference type="SAM" id="MobiDB-lite"/>
    </source>
</evidence>
<name>J1HME8_9ACTO</name>
<comment type="caution">
    <text evidence="3">The sequence shown here is derived from an EMBL/GenBank/DDBJ whole genome shotgun (WGS) entry which is preliminary data.</text>
</comment>
<feature type="compositionally biased region" description="Polar residues" evidence="1">
    <location>
        <begin position="27"/>
        <end position="37"/>
    </location>
</feature>
<dbReference type="Proteomes" id="UP000002941">
    <property type="component" value="Unassembled WGS sequence"/>
</dbReference>
<dbReference type="EMBL" id="AKFT01000031">
    <property type="protein sequence ID" value="EJF47130.1"/>
    <property type="molecule type" value="Genomic_DNA"/>
</dbReference>
<feature type="region of interest" description="Disordered" evidence="1">
    <location>
        <begin position="1"/>
        <end position="51"/>
    </location>
</feature>
<dbReference type="AlphaFoldDB" id="J1HME8"/>
<dbReference type="PATRIC" id="fig|1125718.3.peg.453"/>
<keyword evidence="4" id="KW-1185">Reference proteome</keyword>
<organism evidence="3 4">
    <name type="scientific">Actinomyces massiliensis F0489</name>
    <dbReference type="NCBI Taxonomy" id="1125718"/>
    <lineage>
        <taxon>Bacteria</taxon>
        <taxon>Bacillati</taxon>
        <taxon>Actinomycetota</taxon>
        <taxon>Actinomycetes</taxon>
        <taxon>Actinomycetales</taxon>
        <taxon>Actinomycetaceae</taxon>
        <taxon>Actinomyces</taxon>
    </lineage>
</organism>
<protein>
    <submittedName>
        <fullName evidence="3">Uncharacterized protein</fullName>
    </submittedName>
</protein>
<accession>J1HME8</accession>
<keyword evidence="2" id="KW-0472">Membrane</keyword>
<feature type="compositionally biased region" description="Low complexity" evidence="1">
    <location>
        <begin position="9"/>
        <end position="18"/>
    </location>
</feature>
<reference evidence="3 4" key="1">
    <citation type="submission" date="2012-05" db="EMBL/GenBank/DDBJ databases">
        <authorList>
            <person name="Harkins D.M."/>
            <person name="Madupu R."/>
            <person name="Durkin A.S."/>
            <person name="Torralba M."/>
            <person name="Methe B."/>
            <person name="Sutton G.G."/>
            <person name="Nelson K.E."/>
        </authorList>
    </citation>
    <scope>NUCLEOTIDE SEQUENCE [LARGE SCALE GENOMIC DNA]</scope>
    <source>
        <strain evidence="3 4">F0489</strain>
    </source>
</reference>
<feature type="transmembrane region" description="Helical" evidence="2">
    <location>
        <begin position="142"/>
        <end position="166"/>
    </location>
</feature>
<keyword evidence="2" id="KW-0812">Transmembrane</keyword>
<sequence>MTSTPNIPSAGAWSSSDGAGTGAPETNDPSAITTTTEAGLPSGFGESSDTGFPRAAEFSSIQDAGTMSEVRPVSAPILYLYGSMLAVLVALILAAMSSSIVLGVLAWLLSVVLGLGLAMVFVVKNTARQANPWYDNQPFPMILYRVSIAASIVGIIAASARIALFVGRM</sequence>
<dbReference type="eggNOG" id="ENOG5030UJY">
    <property type="taxonomic scope" value="Bacteria"/>
</dbReference>
<gene>
    <name evidence="3" type="ORF">HMPREF1318_1130</name>
</gene>
<evidence type="ECO:0000256" key="2">
    <source>
        <dbReference type="SAM" id="Phobius"/>
    </source>
</evidence>
<dbReference type="OrthoDB" id="3261192at2"/>
<feature type="transmembrane region" description="Helical" evidence="2">
    <location>
        <begin position="77"/>
        <end position="95"/>
    </location>
</feature>